<dbReference type="EMBL" id="GBRH01273516">
    <property type="protein sequence ID" value="JAD24379.1"/>
    <property type="molecule type" value="Transcribed_RNA"/>
</dbReference>
<organism evidence="1">
    <name type="scientific">Arundo donax</name>
    <name type="common">Giant reed</name>
    <name type="synonym">Donax arundinaceus</name>
    <dbReference type="NCBI Taxonomy" id="35708"/>
    <lineage>
        <taxon>Eukaryota</taxon>
        <taxon>Viridiplantae</taxon>
        <taxon>Streptophyta</taxon>
        <taxon>Embryophyta</taxon>
        <taxon>Tracheophyta</taxon>
        <taxon>Spermatophyta</taxon>
        <taxon>Magnoliopsida</taxon>
        <taxon>Liliopsida</taxon>
        <taxon>Poales</taxon>
        <taxon>Poaceae</taxon>
        <taxon>PACMAD clade</taxon>
        <taxon>Arundinoideae</taxon>
        <taxon>Arundineae</taxon>
        <taxon>Arundo</taxon>
    </lineage>
</organism>
<evidence type="ECO:0000313" key="1">
    <source>
        <dbReference type="EMBL" id="JAD24379.1"/>
    </source>
</evidence>
<protein>
    <submittedName>
        <fullName evidence="1">Uncharacterized protein</fullName>
    </submittedName>
</protein>
<reference evidence="1" key="1">
    <citation type="submission" date="2014-09" db="EMBL/GenBank/DDBJ databases">
        <authorList>
            <person name="Magalhaes I.L.F."/>
            <person name="Oliveira U."/>
            <person name="Santos F.R."/>
            <person name="Vidigal T.H.D.A."/>
            <person name="Brescovit A.D."/>
            <person name="Santos A.J."/>
        </authorList>
    </citation>
    <scope>NUCLEOTIDE SEQUENCE</scope>
    <source>
        <tissue evidence="1">Shoot tissue taken approximately 20 cm above the soil surface</tissue>
    </source>
</reference>
<reference evidence="1" key="2">
    <citation type="journal article" date="2015" name="Data Brief">
        <title>Shoot transcriptome of the giant reed, Arundo donax.</title>
        <authorList>
            <person name="Barrero R.A."/>
            <person name="Guerrero F.D."/>
            <person name="Moolhuijzen P."/>
            <person name="Goolsby J.A."/>
            <person name="Tidwell J."/>
            <person name="Bellgard S.E."/>
            <person name="Bellgard M.I."/>
        </authorList>
    </citation>
    <scope>NUCLEOTIDE SEQUENCE</scope>
    <source>
        <tissue evidence="1">Shoot tissue taken approximately 20 cm above the soil surface</tissue>
    </source>
</reference>
<dbReference type="AlphaFoldDB" id="A0A0A8YE50"/>
<sequence length="58" mass="6714">MISKACMFFGPLQDTLPSCRALSKNCRLQQSHINHLFSSNQNTMQLDGHFQLQHMHQL</sequence>
<proteinExistence type="predicted"/>
<accession>A0A0A8YE50</accession>
<name>A0A0A8YE50_ARUDO</name>